<name>A0A084VQT3_ANOSI</name>
<keyword evidence="3" id="KW-1185">Reference proteome</keyword>
<reference evidence="1 3" key="1">
    <citation type="journal article" date="2014" name="BMC Genomics">
        <title>Genome sequence of Anopheles sinensis provides insight into genetics basis of mosquito competence for malaria parasites.</title>
        <authorList>
            <person name="Zhou D."/>
            <person name="Zhang D."/>
            <person name="Ding G."/>
            <person name="Shi L."/>
            <person name="Hou Q."/>
            <person name="Ye Y."/>
            <person name="Xu Y."/>
            <person name="Zhou H."/>
            <person name="Xiong C."/>
            <person name="Li S."/>
            <person name="Yu J."/>
            <person name="Hong S."/>
            <person name="Yu X."/>
            <person name="Zou P."/>
            <person name="Chen C."/>
            <person name="Chang X."/>
            <person name="Wang W."/>
            <person name="Lv Y."/>
            <person name="Sun Y."/>
            <person name="Ma L."/>
            <person name="Shen B."/>
            <person name="Zhu C."/>
        </authorList>
    </citation>
    <scope>NUCLEOTIDE SEQUENCE [LARGE SCALE GENOMIC DNA]</scope>
</reference>
<dbReference type="Proteomes" id="UP000030765">
    <property type="component" value="Unassembled WGS sequence"/>
</dbReference>
<dbReference type="EnsemblMetazoa" id="ASIC007816-RA">
    <property type="protein sequence ID" value="ASIC007816-PA"/>
    <property type="gene ID" value="ASIC007816"/>
</dbReference>
<reference evidence="2" key="2">
    <citation type="submission" date="2020-05" db="UniProtKB">
        <authorList>
            <consortium name="EnsemblMetazoa"/>
        </authorList>
    </citation>
    <scope>IDENTIFICATION</scope>
</reference>
<dbReference type="VEuPathDB" id="VectorBase:ASIC007816"/>
<dbReference type="EMBL" id="ATLV01015320">
    <property type="status" value="NOT_ANNOTATED_CDS"/>
    <property type="molecule type" value="Genomic_DNA"/>
</dbReference>
<gene>
    <name evidence="1" type="ORF">ZHAS_00007816</name>
</gene>
<dbReference type="AlphaFoldDB" id="A0A084VQT3"/>
<evidence type="ECO:0000313" key="1">
    <source>
        <dbReference type="EMBL" id="KFB40327.1"/>
    </source>
</evidence>
<accession>A0A084VQT3</accession>
<evidence type="ECO:0000313" key="3">
    <source>
        <dbReference type="Proteomes" id="UP000030765"/>
    </source>
</evidence>
<dbReference type="EMBL" id="KE525006">
    <property type="protein sequence ID" value="KFB40327.1"/>
    <property type="molecule type" value="Genomic_DNA"/>
</dbReference>
<proteinExistence type="predicted"/>
<evidence type="ECO:0000313" key="2">
    <source>
        <dbReference type="EnsemblMetazoa" id="ASIC007816-PA"/>
    </source>
</evidence>
<organism evidence="1">
    <name type="scientific">Anopheles sinensis</name>
    <name type="common">Mosquito</name>
    <dbReference type="NCBI Taxonomy" id="74873"/>
    <lineage>
        <taxon>Eukaryota</taxon>
        <taxon>Metazoa</taxon>
        <taxon>Ecdysozoa</taxon>
        <taxon>Arthropoda</taxon>
        <taxon>Hexapoda</taxon>
        <taxon>Insecta</taxon>
        <taxon>Pterygota</taxon>
        <taxon>Neoptera</taxon>
        <taxon>Endopterygota</taxon>
        <taxon>Diptera</taxon>
        <taxon>Nematocera</taxon>
        <taxon>Culicoidea</taxon>
        <taxon>Culicidae</taxon>
        <taxon>Anophelinae</taxon>
        <taxon>Anopheles</taxon>
    </lineage>
</organism>
<sequence>MEEVARLNLDTGTLRLESLDIRIFLRSYQLAAFLPVVFSIERKTVLTSHDIQAAFQHRSGWRHQLLHPVLRHDRRLFPGNRTGSGALLD</sequence>
<protein>
    <submittedName>
        <fullName evidence="1 2">Uncharacterized protein</fullName>
    </submittedName>
</protein>